<dbReference type="FunCoup" id="G8ZW86">
    <property type="interactions" value="101"/>
</dbReference>
<feature type="compositionally biased region" description="Basic and acidic residues" evidence="3">
    <location>
        <begin position="396"/>
        <end position="410"/>
    </location>
</feature>
<dbReference type="InterPro" id="IPR050827">
    <property type="entry name" value="CRP1_MDG1_kinase"/>
</dbReference>
<evidence type="ECO:0000259" key="4">
    <source>
        <dbReference type="Pfam" id="PF16561"/>
    </source>
</evidence>
<feature type="compositionally biased region" description="Basic and acidic residues" evidence="3">
    <location>
        <begin position="147"/>
        <end position="159"/>
    </location>
</feature>
<feature type="compositionally biased region" description="Polar residues" evidence="3">
    <location>
        <begin position="504"/>
        <end position="522"/>
    </location>
</feature>
<dbReference type="SUPFAM" id="SSF81296">
    <property type="entry name" value="E set domains"/>
    <property type="match status" value="1"/>
</dbReference>
<proteinExistence type="inferred from homology"/>
<dbReference type="PANTHER" id="PTHR10343:SF81">
    <property type="entry name" value="CRUCIFORM DNA-RECOGNIZING PROTEIN 1-RELATED"/>
    <property type="match status" value="1"/>
</dbReference>
<evidence type="ECO:0000313" key="6">
    <source>
        <dbReference type="Proteomes" id="UP000005627"/>
    </source>
</evidence>
<dbReference type="PANTHER" id="PTHR10343">
    <property type="entry name" value="5'-AMP-ACTIVATED PROTEIN KINASE , BETA SUBUNIT"/>
    <property type="match status" value="1"/>
</dbReference>
<dbReference type="KEGG" id="tdl:TDEL_0F00690"/>
<dbReference type="OrthoDB" id="5976022at2759"/>
<dbReference type="HOGENOM" id="CLU_450695_0_0_1"/>
<dbReference type="InterPro" id="IPR014756">
    <property type="entry name" value="Ig_E-set"/>
</dbReference>
<feature type="region of interest" description="Disordered" evidence="3">
    <location>
        <begin position="478"/>
        <end position="606"/>
    </location>
</feature>
<protein>
    <recommendedName>
        <fullName evidence="4">AMP-activated protein kinase glycogen-binding domain-containing protein</fullName>
    </recommendedName>
</protein>
<feature type="compositionally biased region" description="Basic residues" evidence="3">
    <location>
        <begin position="180"/>
        <end position="197"/>
    </location>
</feature>
<name>G8ZW86_TORDE</name>
<keyword evidence="1" id="KW-0597">Phosphoprotein</keyword>
<dbReference type="GO" id="GO:0005634">
    <property type="term" value="C:nucleus"/>
    <property type="evidence" value="ECO:0007669"/>
    <property type="project" value="TreeGrafter"/>
</dbReference>
<dbReference type="GO" id="GO:0031588">
    <property type="term" value="C:nucleotide-activated protein kinase complex"/>
    <property type="evidence" value="ECO:0007669"/>
    <property type="project" value="TreeGrafter"/>
</dbReference>
<accession>G8ZW86</accession>
<organism evidence="5 6">
    <name type="scientific">Torulaspora delbrueckii</name>
    <name type="common">Yeast</name>
    <name type="synonym">Candida colliculosa</name>
    <dbReference type="NCBI Taxonomy" id="4950"/>
    <lineage>
        <taxon>Eukaryota</taxon>
        <taxon>Fungi</taxon>
        <taxon>Dikarya</taxon>
        <taxon>Ascomycota</taxon>
        <taxon>Saccharomycotina</taxon>
        <taxon>Saccharomycetes</taxon>
        <taxon>Saccharomycetales</taxon>
        <taxon>Saccharomycetaceae</taxon>
        <taxon>Torulaspora</taxon>
    </lineage>
</organism>
<gene>
    <name evidence="5" type="primary">TDEL0F00690</name>
    <name evidence="5" type="ORF">TDEL_0F00690</name>
</gene>
<comment type="similarity">
    <text evidence="2">Belongs to the CRP1/MDG1 family.</text>
</comment>
<dbReference type="InterPro" id="IPR032640">
    <property type="entry name" value="AMPK1_CBM"/>
</dbReference>
<dbReference type="Pfam" id="PF16561">
    <property type="entry name" value="AMPK1_CBM"/>
    <property type="match status" value="1"/>
</dbReference>
<dbReference type="CDD" id="cd02859">
    <property type="entry name" value="E_set_AMPKbeta_like_N"/>
    <property type="match status" value="1"/>
</dbReference>
<dbReference type="eggNOG" id="KOG1616">
    <property type="taxonomic scope" value="Eukaryota"/>
</dbReference>
<dbReference type="GO" id="GO:0019901">
    <property type="term" value="F:protein kinase binding"/>
    <property type="evidence" value="ECO:0007669"/>
    <property type="project" value="TreeGrafter"/>
</dbReference>
<evidence type="ECO:0000256" key="3">
    <source>
        <dbReference type="SAM" id="MobiDB-lite"/>
    </source>
</evidence>
<feature type="domain" description="AMP-activated protein kinase glycogen-binding" evidence="4">
    <location>
        <begin position="9"/>
        <end position="90"/>
    </location>
</feature>
<feature type="compositionally biased region" description="Basic and acidic residues" evidence="3">
    <location>
        <begin position="523"/>
        <end position="546"/>
    </location>
</feature>
<feature type="region of interest" description="Disordered" evidence="3">
    <location>
        <begin position="123"/>
        <end position="273"/>
    </location>
</feature>
<dbReference type="InParanoid" id="G8ZW86"/>
<feature type="compositionally biased region" description="Basic and acidic residues" evidence="3">
    <location>
        <begin position="478"/>
        <end position="500"/>
    </location>
</feature>
<dbReference type="AlphaFoldDB" id="G8ZW86"/>
<evidence type="ECO:0000256" key="2">
    <source>
        <dbReference type="ARBA" id="ARBA00038216"/>
    </source>
</evidence>
<dbReference type="Proteomes" id="UP000005627">
    <property type="component" value="Chromosome 6"/>
</dbReference>
<keyword evidence="6" id="KW-1185">Reference proteome</keyword>
<dbReference type="STRING" id="1076872.G8ZW86"/>
<evidence type="ECO:0000313" key="5">
    <source>
        <dbReference type="EMBL" id="CCE92880.1"/>
    </source>
</evidence>
<dbReference type="Gene3D" id="2.60.40.10">
    <property type="entry name" value="Immunoglobulins"/>
    <property type="match status" value="1"/>
</dbReference>
<dbReference type="EMBL" id="HE616747">
    <property type="protein sequence ID" value="CCE92880.1"/>
    <property type="molecule type" value="Genomic_DNA"/>
</dbReference>
<dbReference type="GO" id="GO:0007165">
    <property type="term" value="P:signal transduction"/>
    <property type="evidence" value="ECO:0007669"/>
    <property type="project" value="TreeGrafter"/>
</dbReference>
<feature type="region of interest" description="Disordered" evidence="3">
    <location>
        <begin position="389"/>
        <end position="410"/>
    </location>
</feature>
<evidence type="ECO:0000256" key="1">
    <source>
        <dbReference type="ARBA" id="ARBA00022553"/>
    </source>
</evidence>
<dbReference type="RefSeq" id="XP_003682091.1">
    <property type="nucleotide sequence ID" value="XM_003682043.1"/>
</dbReference>
<reference evidence="5 6" key="1">
    <citation type="journal article" date="2011" name="Proc. Natl. Acad. Sci. U.S.A.">
        <title>Evolutionary erosion of yeast sex chromosomes by mating-type switching accidents.</title>
        <authorList>
            <person name="Gordon J.L."/>
            <person name="Armisen D."/>
            <person name="Proux-Wera E."/>
            <person name="Oheigeartaigh S.S."/>
            <person name="Byrne K.P."/>
            <person name="Wolfe K.H."/>
        </authorList>
    </citation>
    <scope>NUCLEOTIDE SEQUENCE [LARGE SCALE GENOMIC DNA]</scope>
    <source>
        <strain evidence="6">ATCC 10662 / CBS 1146 / NBRC 0425 / NCYC 2629 / NRRL Y-866</strain>
    </source>
</reference>
<sequence>MASAATTVDYTFEWPAGPKEVVVTGEFDNWKGSLPLLRSSSGAFELTFPVKIPADKDRVFFKFIVDGNWVTSDAYSKGSDANGIENNFVSKSEALALSENPVGTKIPEAGGLACATTSFIKEDNEIPEPGSYPKIGGVSKTAGPVSKTEEPLVKTEEPVSKTVEPVSEDSEASRPTSASKKNKNRKKKEKKKAKARAAKAAAGMSASEPTLTTSAPKPEPGAVPVVSETSETDDTEFSTPEPTAIAAVTPEPIKPEVQEPVPEVAKKTSKPKVTEVTTTIEAFGVTTDAPDVIIPKLEAAAIPTVAVETIESEEKPKPTETPAITDAPANVSSAVPEIGGSTAASKEAALEPTQTASSYDSKKRFKIKRRFKKNKITGEKIIVSEERIPLSSEESGSDHPIVDEELIPEKGETLKDEAPETQGLSSDVHILPIDASGAADKECTSIVGGPGPVVPQNVNEIKEFSEIRDVDVDELNERLNKEEREKDAAKAKAAAEEAQKEVAQQTLDPKTQQQGLEKQTSNKLHEVGNTESDVSKEEPEIKKVSEKAAVTAVPADPKVQPSSTEKAAPSKTEKKTPVKKSAVSAPKQEEKKKKGGFFGKLKRMFQ</sequence>
<dbReference type="GeneID" id="11501182"/>
<feature type="region of interest" description="Disordered" evidence="3">
    <location>
        <begin position="308"/>
        <end position="362"/>
    </location>
</feature>
<dbReference type="GO" id="GO:0005737">
    <property type="term" value="C:cytoplasm"/>
    <property type="evidence" value="ECO:0007669"/>
    <property type="project" value="TreeGrafter"/>
</dbReference>
<dbReference type="InterPro" id="IPR013783">
    <property type="entry name" value="Ig-like_fold"/>
</dbReference>